<organism evidence="1 2">
    <name type="scientific">Saccharopolyspora aridisoli</name>
    <dbReference type="NCBI Taxonomy" id="2530385"/>
    <lineage>
        <taxon>Bacteria</taxon>
        <taxon>Bacillati</taxon>
        <taxon>Actinomycetota</taxon>
        <taxon>Actinomycetes</taxon>
        <taxon>Pseudonocardiales</taxon>
        <taxon>Pseudonocardiaceae</taxon>
        <taxon>Saccharopolyspora</taxon>
    </lineage>
</organism>
<evidence type="ECO:0000313" key="1">
    <source>
        <dbReference type="EMBL" id="TDC93397.1"/>
    </source>
</evidence>
<reference evidence="1 2" key="1">
    <citation type="submission" date="2019-03" db="EMBL/GenBank/DDBJ databases">
        <title>Draft genome sequences of novel Actinobacteria.</title>
        <authorList>
            <person name="Sahin N."/>
            <person name="Ay H."/>
            <person name="Saygin H."/>
        </authorList>
    </citation>
    <scope>NUCLEOTIDE SEQUENCE [LARGE SCALE GENOMIC DNA]</scope>
    <source>
        <strain evidence="1 2">16K404</strain>
    </source>
</reference>
<name>A0A4R4UMU2_9PSEU</name>
<accession>A0A4R4UMU2</accession>
<gene>
    <name evidence="1" type="ORF">E1161_10270</name>
</gene>
<keyword evidence="2" id="KW-1185">Reference proteome</keyword>
<dbReference type="RefSeq" id="WP_132622024.1">
    <property type="nucleotide sequence ID" value="NZ_SMKV01000010.1"/>
</dbReference>
<comment type="caution">
    <text evidence="1">The sequence shown here is derived from an EMBL/GenBank/DDBJ whole genome shotgun (WGS) entry which is preliminary data.</text>
</comment>
<dbReference type="Proteomes" id="UP000294744">
    <property type="component" value="Unassembled WGS sequence"/>
</dbReference>
<proteinExistence type="predicted"/>
<sequence length="87" mass="9485">MNLVGRKGVGVANSLLTSMARSRLRELAVPSKGDVDMRLGRIGNLRRDLLTWRPRLGRIALGVLTWTSTSTSVGRDHVPPLVPEGLL</sequence>
<dbReference type="AlphaFoldDB" id="A0A4R4UMU2"/>
<dbReference type="EMBL" id="SMKV01000010">
    <property type="protein sequence ID" value="TDC93397.1"/>
    <property type="molecule type" value="Genomic_DNA"/>
</dbReference>
<protein>
    <submittedName>
        <fullName evidence="1">Uncharacterized protein</fullName>
    </submittedName>
</protein>
<evidence type="ECO:0000313" key="2">
    <source>
        <dbReference type="Proteomes" id="UP000294744"/>
    </source>
</evidence>